<keyword evidence="3" id="KW-1185">Reference proteome</keyword>
<feature type="compositionally biased region" description="Polar residues" evidence="1">
    <location>
        <begin position="14"/>
        <end position="23"/>
    </location>
</feature>
<organism evidence="2 3">
    <name type="scientific">Potamilus streckersoni</name>
    <dbReference type="NCBI Taxonomy" id="2493646"/>
    <lineage>
        <taxon>Eukaryota</taxon>
        <taxon>Metazoa</taxon>
        <taxon>Spiralia</taxon>
        <taxon>Lophotrochozoa</taxon>
        <taxon>Mollusca</taxon>
        <taxon>Bivalvia</taxon>
        <taxon>Autobranchia</taxon>
        <taxon>Heteroconchia</taxon>
        <taxon>Palaeoheterodonta</taxon>
        <taxon>Unionida</taxon>
        <taxon>Unionoidea</taxon>
        <taxon>Unionidae</taxon>
        <taxon>Ambleminae</taxon>
        <taxon>Lampsilini</taxon>
        <taxon>Potamilus</taxon>
    </lineage>
</organism>
<dbReference type="Proteomes" id="UP001195483">
    <property type="component" value="Unassembled WGS sequence"/>
</dbReference>
<reference evidence="2" key="2">
    <citation type="journal article" date="2021" name="Genome Biol. Evol.">
        <title>Developing a high-quality reference genome for a parasitic bivalve with doubly uniparental inheritance (Bivalvia: Unionida).</title>
        <authorList>
            <person name="Smith C.H."/>
        </authorList>
    </citation>
    <scope>NUCLEOTIDE SEQUENCE</scope>
    <source>
        <strain evidence="2">CHS0354</strain>
        <tissue evidence="2">Mantle</tissue>
    </source>
</reference>
<reference evidence="2" key="3">
    <citation type="submission" date="2023-05" db="EMBL/GenBank/DDBJ databases">
        <authorList>
            <person name="Smith C.H."/>
        </authorList>
    </citation>
    <scope>NUCLEOTIDE SEQUENCE</scope>
    <source>
        <strain evidence="2">CHS0354</strain>
        <tissue evidence="2">Mantle</tissue>
    </source>
</reference>
<reference evidence="2" key="1">
    <citation type="journal article" date="2021" name="Genome Biol. Evol.">
        <title>A High-Quality Reference Genome for a Parasitic Bivalve with Doubly Uniparental Inheritance (Bivalvia: Unionida).</title>
        <authorList>
            <person name="Smith C.H."/>
        </authorList>
    </citation>
    <scope>NUCLEOTIDE SEQUENCE</scope>
    <source>
        <strain evidence="2">CHS0354</strain>
    </source>
</reference>
<proteinExistence type="predicted"/>
<evidence type="ECO:0000256" key="1">
    <source>
        <dbReference type="SAM" id="MobiDB-lite"/>
    </source>
</evidence>
<name>A0AAE0WC15_9BIVA</name>
<gene>
    <name evidence="2" type="ORF">CHS0354_009953</name>
</gene>
<feature type="region of interest" description="Disordered" evidence="1">
    <location>
        <begin position="1"/>
        <end position="23"/>
    </location>
</feature>
<evidence type="ECO:0000313" key="2">
    <source>
        <dbReference type="EMBL" id="KAK3608012.1"/>
    </source>
</evidence>
<sequence>MSSQCRPYQKHRQSSINSGQVLPTTQARFYQQLRPGSTNNSGQVLPTTQARSVSFLYKKQSEPLRLVNLYNTLKKVRK</sequence>
<dbReference type="AlphaFoldDB" id="A0AAE0WC15"/>
<dbReference type="EMBL" id="JAEAOA010000629">
    <property type="protein sequence ID" value="KAK3608012.1"/>
    <property type="molecule type" value="Genomic_DNA"/>
</dbReference>
<comment type="caution">
    <text evidence="2">The sequence shown here is derived from an EMBL/GenBank/DDBJ whole genome shotgun (WGS) entry which is preliminary data.</text>
</comment>
<accession>A0AAE0WC15</accession>
<evidence type="ECO:0000313" key="3">
    <source>
        <dbReference type="Proteomes" id="UP001195483"/>
    </source>
</evidence>
<protein>
    <submittedName>
        <fullName evidence="2">Uncharacterized protein</fullName>
    </submittedName>
</protein>